<dbReference type="PATRIC" id="fig|1132509.6.peg.5"/>
<evidence type="ECO:0000313" key="3">
    <source>
        <dbReference type="Proteomes" id="UP000011566"/>
    </source>
</evidence>
<name>M0M913_9EURY</name>
<dbReference type="Proteomes" id="UP000011566">
    <property type="component" value="Unassembled WGS sequence"/>
</dbReference>
<feature type="domain" description="FAD-dependent urate hydroxylase HpyO/Asp monooxygenase CreE-like FAD/NAD(P)-binding" evidence="1">
    <location>
        <begin position="5"/>
        <end position="150"/>
    </location>
</feature>
<comment type="caution">
    <text evidence="2">The sequence shown here is derived from an EMBL/GenBank/DDBJ whole genome shotgun (WGS) entry which is preliminary data.</text>
</comment>
<dbReference type="PANTHER" id="PTHR38663">
    <property type="match status" value="1"/>
</dbReference>
<protein>
    <recommendedName>
        <fullName evidence="1">FAD-dependent urate hydroxylase HpyO/Asp monooxygenase CreE-like FAD/NAD(P)-binding domain-containing protein</fullName>
    </recommendedName>
</protein>
<dbReference type="InterPro" id="IPR038732">
    <property type="entry name" value="HpyO/CreE_NAD-binding"/>
</dbReference>
<dbReference type="Pfam" id="PF13454">
    <property type="entry name" value="NAD_binding_9"/>
    <property type="match status" value="1"/>
</dbReference>
<dbReference type="AlphaFoldDB" id="M0M913"/>
<dbReference type="eggNOG" id="arCOG11370">
    <property type="taxonomic scope" value="Archaea"/>
</dbReference>
<dbReference type="OrthoDB" id="201607at2157"/>
<reference evidence="2 3" key="1">
    <citation type="journal article" date="2014" name="PLoS Genet.">
        <title>Phylogenetically driven sequencing of extremely halophilic archaea reveals strategies for static and dynamic osmo-response.</title>
        <authorList>
            <person name="Becker E.A."/>
            <person name="Seitzer P.M."/>
            <person name="Tritt A."/>
            <person name="Larsen D."/>
            <person name="Krusor M."/>
            <person name="Yao A.I."/>
            <person name="Wu D."/>
            <person name="Madern D."/>
            <person name="Eisen J.A."/>
            <person name="Darling A.E."/>
            <person name="Facciotti M.T."/>
        </authorList>
    </citation>
    <scope>NUCLEOTIDE SEQUENCE [LARGE SCALE GENOMIC DNA]</scope>
    <source>
        <strain evidence="2 3">100A6</strain>
    </source>
</reference>
<accession>M0M913</accession>
<dbReference type="Gene3D" id="3.50.50.60">
    <property type="entry name" value="FAD/NAD(P)-binding domain"/>
    <property type="match status" value="1"/>
</dbReference>
<sequence>MYEYVIIGGGIHGTYVANCLLNETGYSHADIRIVDPREELLGSFTSKARQCGMRSLRSPFVHHIDTEPFSLRSFAEGAERDGELVPTESHPNRPTLDVFLDHAGDTIERRCIERCHVRARATDVTEQQEGILVRTDDGDLTTRNVVLAIGLSGGRTYPHWTESLPDEVPVVHIWDDEFDPAVTTFDGKTFVVGGGITAAQVCCRLSGTADVTLLSRHSLESALTEADPRWMNWNHIEKEIHSLPPGSQARYDRIRDARNDATIPPYLKERLATARDRGDLNVRIGEIACAHASDDGLLFRFGDGTATTVGQVILATGFDPVPEHPLVSTIARSLSLERGTNGFPVLDDRTLAWRRTDGTNSSVYVSGALAEPTVGPFARNIIGARRAAERLLA</sequence>
<evidence type="ECO:0000259" key="1">
    <source>
        <dbReference type="Pfam" id="PF13454"/>
    </source>
</evidence>
<dbReference type="RefSeq" id="WP_007689571.1">
    <property type="nucleotide sequence ID" value="NZ_AJRK01000453.1"/>
</dbReference>
<organism evidence="2 3">
    <name type="scientific">Halococcus hamelinensis 100A6</name>
    <dbReference type="NCBI Taxonomy" id="1132509"/>
    <lineage>
        <taxon>Archaea</taxon>
        <taxon>Methanobacteriati</taxon>
        <taxon>Methanobacteriota</taxon>
        <taxon>Stenosarchaea group</taxon>
        <taxon>Halobacteria</taxon>
        <taxon>Halobacteriales</taxon>
        <taxon>Halococcaceae</taxon>
        <taxon>Halococcus</taxon>
    </lineage>
</organism>
<dbReference type="InterPro" id="IPR036188">
    <property type="entry name" value="FAD/NAD-bd_sf"/>
</dbReference>
<dbReference type="SUPFAM" id="SSF51905">
    <property type="entry name" value="FAD/NAD(P)-binding domain"/>
    <property type="match status" value="2"/>
</dbReference>
<dbReference type="PANTHER" id="PTHR38663:SF1">
    <property type="entry name" value="L-ORNITHINE N(5)-MONOOXYGENASE"/>
    <property type="match status" value="1"/>
</dbReference>
<evidence type="ECO:0000313" key="2">
    <source>
        <dbReference type="EMBL" id="EMA42236.1"/>
    </source>
</evidence>
<gene>
    <name evidence="2" type="ORF">C447_00025</name>
</gene>
<dbReference type="EMBL" id="AOMB01000002">
    <property type="protein sequence ID" value="EMA42236.1"/>
    <property type="molecule type" value="Genomic_DNA"/>
</dbReference>
<proteinExistence type="predicted"/>
<keyword evidence="3" id="KW-1185">Reference proteome</keyword>